<sequence>MFFLVITLTSSLKIAGTFGYYALFTDDFVERFCENKERPELNCDGKCYLAKMLLQESKDDTPPINIDLLKNETILFLEKSITFDFIGDRESDLANFGYTNLYHFRFLQEEIQPPRA</sequence>
<evidence type="ECO:0000313" key="2">
    <source>
        <dbReference type="Proteomes" id="UP000598350"/>
    </source>
</evidence>
<name>A0ABR7VHX9_9FLAO</name>
<evidence type="ECO:0000313" key="1">
    <source>
        <dbReference type="EMBL" id="MBD0851747.1"/>
    </source>
</evidence>
<protein>
    <submittedName>
        <fullName evidence="1">Uncharacterized protein</fullName>
    </submittedName>
</protein>
<comment type="caution">
    <text evidence="1">The sequence shown here is derived from an EMBL/GenBank/DDBJ whole genome shotgun (WGS) entry which is preliminary data.</text>
</comment>
<organism evidence="1 2">
    <name type="scientific">Maribacter arenosus</name>
    <dbReference type="NCBI Taxonomy" id="1854708"/>
    <lineage>
        <taxon>Bacteria</taxon>
        <taxon>Pseudomonadati</taxon>
        <taxon>Bacteroidota</taxon>
        <taxon>Flavobacteriia</taxon>
        <taxon>Flavobacteriales</taxon>
        <taxon>Flavobacteriaceae</taxon>
        <taxon>Maribacter</taxon>
    </lineage>
</organism>
<dbReference type="Proteomes" id="UP000598350">
    <property type="component" value="Unassembled WGS sequence"/>
</dbReference>
<dbReference type="EMBL" id="JABTCG010000005">
    <property type="protein sequence ID" value="MBD0851747.1"/>
    <property type="molecule type" value="Genomic_DNA"/>
</dbReference>
<accession>A0ABR7VHX9</accession>
<proteinExistence type="predicted"/>
<reference evidence="1 2" key="1">
    <citation type="submission" date="2020-05" db="EMBL/GenBank/DDBJ databases">
        <title>The draft genome sequence of Maribacter arenosus CAU 1321.</title>
        <authorList>
            <person name="Mu L."/>
        </authorList>
    </citation>
    <scope>NUCLEOTIDE SEQUENCE [LARGE SCALE GENOMIC DNA]</scope>
    <source>
        <strain evidence="1 2">CAU 1321</strain>
    </source>
</reference>
<keyword evidence="2" id="KW-1185">Reference proteome</keyword>
<gene>
    <name evidence="1" type="ORF">HPE63_13785</name>
</gene>